<dbReference type="OrthoDB" id="9804264at2"/>
<comment type="similarity">
    <text evidence="1 4">Belongs to the DegT/DnrJ/EryC1 family.</text>
</comment>
<dbReference type="RefSeq" id="WP_094829106.1">
    <property type="nucleotide sequence ID" value="NZ_NEVL01000007.1"/>
</dbReference>
<gene>
    <name evidence="5" type="ORF">CEG14_24890</name>
</gene>
<dbReference type="PANTHER" id="PTHR30244">
    <property type="entry name" value="TRANSAMINASE"/>
    <property type="match status" value="1"/>
</dbReference>
<evidence type="ECO:0000256" key="4">
    <source>
        <dbReference type="RuleBase" id="RU004508"/>
    </source>
</evidence>
<reference evidence="5 6" key="1">
    <citation type="submission" date="2017-05" db="EMBL/GenBank/DDBJ databases">
        <title>Complete and WGS of Bordetella genogroups.</title>
        <authorList>
            <person name="Spilker T."/>
            <person name="LiPuma J."/>
        </authorList>
    </citation>
    <scope>NUCLEOTIDE SEQUENCE [LARGE SCALE GENOMIC DNA]</scope>
    <source>
        <strain evidence="5 6">AU17610</strain>
    </source>
</reference>
<evidence type="ECO:0000313" key="5">
    <source>
        <dbReference type="EMBL" id="OZI28153.1"/>
    </source>
</evidence>
<keyword evidence="3 4" id="KW-0663">Pyridoxal phosphate</keyword>
<dbReference type="SUPFAM" id="SSF53383">
    <property type="entry name" value="PLP-dependent transferases"/>
    <property type="match status" value="1"/>
</dbReference>
<dbReference type="Pfam" id="PF01041">
    <property type="entry name" value="DegT_DnrJ_EryC1"/>
    <property type="match status" value="1"/>
</dbReference>
<evidence type="ECO:0000256" key="3">
    <source>
        <dbReference type="PIRSR" id="PIRSR000390-2"/>
    </source>
</evidence>
<dbReference type="GO" id="GO:0000271">
    <property type="term" value="P:polysaccharide biosynthetic process"/>
    <property type="evidence" value="ECO:0007669"/>
    <property type="project" value="TreeGrafter"/>
</dbReference>
<dbReference type="GO" id="GO:0030170">
    <property type="term" value="F:pyridoxal phosphate binding"/>
    <property type="evidence" value="ECO:0007669"/>
    <property type="project" value="TreeGrafter"/>
</dbReference>
<feature type="active site" description="Proton acceptor" evidence="2">
    <location>
        <position position="207"/>
    </location>
</feature>
<dbReference type="PIRSF" id="PIRSF000390">
    <property type="entry name" value="PLP_StrS"/>
    <property type="match status" value="1"/>
</dbReference>
<dbReference type="EMBL" id="NEVL01000007">
    <property type="protein sequence ID" value="OZI28153.1"/>
    <property type="molecule type" value="Genomic_DNA"/>
</dbReference>
<comment type="caution">
    <text evidence="5">The sequence shown here is derived from an EMBL/GenBank/DDBJ whole genome shotgun (WGS) entry which is preliminary data.</text>
</comment>
<evidence type="ECO:0000256" key="2">
    <source>
        <dbReference type="PIRSR" id="PIRSR000390-1"/>
    </source>
</evidence>
<name>A0A261RV37_9BORD</name>
<accession>A0A261RV37</accession>
<dbReference type="Gene3D" id="3.40.640.10">
    <property type="entry name" value="Type I PLP-dependent aspartate aminotransferase-like (Major domain)"/>
    <property type="match status" value="1"/>
</dbReference>
<dbReference type="InterPro" id="IPR000653">
    <property type="entry name" value="DegT/StrS_aminotransferase"/>
</dbReference>
<dbReference type="InterPro" id="IPR015424">
    <property type="entry name" value="PyrdxlP-dep_Trfase"/>
</dbReference>
<proteinExistence type="inferred from homology"/>
<dbReference type="Proteomes" id="UP000217005">
    <property type="component" value="Unassembled WGS sequence"/>
</dbReference>
<dbReference type="AlphaFoldDB" id="A0A261RV37"/>
<dbReference type="PANTHER" id="PTHR30244:SF34">
    <property type="entry name" value="DTDP-4-AMINO-4,6-DIDEOXYGALACTOSE TRANSAMINASE"/>
    <property type="match status" value="1"/>
</dbReference>
<dbReference type="InterPro" id="IPR015422">
    <property type="entry name" value="PyrdxlP-dep_Trfase_small"/>
</dbReference>
<organism evidence="5 6">
    <name type="scientific">Bordetella genomosp. 1</name>
    <dbReference type="NCBI Taxonomy" id="1395607"/>
    <lineage>
        <taxon>Bacteria</taxon>
        <taxon>Pseudomonadati</taxon>
        <taxon>Pseudomonadota</taxon>
        <taxon>Betaproteobacteria</taxon>
        <taxon>Burkholderiales</taxon>
        <taxon>Alcaligenaceae</taxon>
        <taxon>Bordetella</taxon>
    </lineage>
</organism>
<evidence type="ECO:0000313" key="6">
    <source>
        <dbReference type="Proteomes" id="UP000217005"/>
    </source>
</evidence>
<dbReference type="CDD" id="cd00616">
    <property type="entry name" value="AHBA_syn"/>
    <property type="match status" value="1"/>
</dbReference>
<dbReference type="Gene3D" id="3.90.1150.10">
    <property type="entry name" value="Aspartate Aminotransferase, domain 1"/>
    <property type="match status" value="1"/>
</dbReference>
<evidence type="ECO:0000256" key="1">
    <source>
        <dbReference type="ARBA" id="ARBA00037999"/>
    </source>
</evidence>
<protein>
    <submittedName>
        <fullName evidence="5">Pyridoxal-5'-phosphate-dependent protein</fullName>
    </submittedName>
</protein>
<feature type="modified residue" description="N6-(pyridoxal phosphate)lysine" evidence="3">
    <location>
        <position position="207"/>
    </location>
</feature>
<dbReference type="GO" id="GO:0008483">
    <property type="term" value="F:transaminase activity"/>
    <property type="evidence" value="ECO:0007669"/>
    <property type="project" value="TreeGrafter"/>
</dbReference>
<sequence>MSTDNLAILGGTPVISRTLDHFHSVGEEEALVAADVVRSGVLSAYIGAPGEGFMGGVQVRAFEAQAAEHFGVKHAIAVNSWTSGLIAAVGAIGIEPGDEIITTPWTMAATSTAILHFNGIPVFADIDPVSFNIDPASVERLITPRTRAILAVDIFGQSADMKALRAIADKHGLRIISDTAQAPAARYFDKYAGTLADIGGYSLNYHKHIHCGEGGILVTDDDKLAERLRLIRNHAEVVIKSNDPAELNNMLGYNFRMGEIEAAIAAVQLRKVDGRVASRQRIADELNAGLAGLAGLSTPEVSEGCTHVYYVYGMTLDVDALGVPRARIAEALRAEGVPSLVVGYQNLHLLPMFQNKIAYGAKGFPWTSPYASRDVDYSHGICPVAEDLHERRFLGLSICMHEYPSQDVQLVIQAFKKVWANLDQLKTAAPIAATA</sequence>
<dbReference type="InterPro" id="IPR015421">
    <property type="entry name" value="PyrdxlP-dep_Trfase_major"/>
</dbReference>